<feature type="non-terminal residue" evidence="7">
    <location>
        <position position="1"/>
    </location>
</feature>
<dbReference type="PROSITE" id="PS00216">
    <property type="entry name" value="SUGAR_TRANSPORT_1"/>
    <property type="match status" value="1"/>
</dbReference>
<dbReference type="InterPro" id="IPR020846">
    <property type="entry name" value="MFS_dom"/>
</dbReference>
<evidence type="ECO:0000256" key="1">
    <source>
        <dbReference type="ARBA" id="ARBA00004141"/>
    </source>
</evidence>
<accession>A0A836JML1</accession>
<evidence type="ECO:0000256" key="5">
    <source>
        <dbReference type="SAM" id="Phobius"/>
    </source>
</evidence>
<comment type="caution">
    <text evidence="7">The sequence shown here is derived from an EMBL/GenBank/DDBJ whole genome shotgun (WGS) entry which is preliminary data.</text>
</comment>
<dbReference type="PANTHER" id="PTHR23507:SF39">
    <property type="entry name" value="GH23453P-RELATED"/>
    <property type="match status" value="1"/>
</dbReference>
<feature type="transmembrane region" description="Helical" evidence="5">
    <location>
        <begin position="317"/>
        <end position="336"/>
    </location>
</feature>
<feature type="transmembrane region" description="Helical" evidence="5">
    <location>
        <begin position="348"/>
        <end position="368"/>
    </location>
</feature>
<keyword evidence="4 5" id="KW-0472">Membrane</keyword>
<evidence type="ECO:0000313" key="7">
    <source>
        <dbReference type="EMBL" id="KAG5319208.1"/>
    </source>
</evidence>
<evidence type="ECO:0000259" key="6">
    <source>
        <dbReference type="PROSITE" id="PS50850"/>
    </source>
</evidence>
<keyword evidence="8" id="KW-1185">Reference proteome</keyword>
<feature type="transmembrane region" description="Helical" evidence="5">
    <location>
        <begin position="280"/>
        <end position="305"/>
    </location>
</feature>
<feature type="domain" description="Major facilitator superfamily (MFS) profile" evidence="6">
    <location>
        <begin position="19"/>
        <end position="465"/>
    </location>
</feature>
<comment type="subcellular location">
    <subcellularLocation>
        <location evidence="1">Membrane</location>
        <topology evidence="1">Multi-pass membrane protein</topology>
    </subcellularLocation>
</comment>
<dbReference type="PROSITE" id="PS50850">
    <property type="entry name" value="MFS"/>
    <property type="match status" value="1"/>
</dbReference>
<dbReference type="GO" id="GO:0022857">
    <property type="term" value="F:transmembrane transporter activity"/>
    <property type="evidence" value="ECO:0007669"/>
    <property type="project" value="InterPro"/>
</dbReference>
<dbReference type="AlphaFoldDB" id="A0A836JML1"/>
<dbReference type="SUPFAM" id="SSF103473">
    <property type="entry name" value="MFS general substrate transporter"/>
    <property type="match status" value="1"/>
</dbReference>
<feature type="transmembrane region" description="Helical" evidence="5">
    <location>
        <begin position="136"/>
        <end position="162"/>
    </location>
</feature>
<dbReference type="Pfam" id="PF07690">
    <property type="entry name" value="MFS_1"/>
    <property type="match status" value="1"/>
</dbReference>
<keyword evidence="3 5" id="KW-1133">Transmembrane helix</keyword>
<evidence type="ECO:0000256" key="4">
    <source>
        <dbReference type="ARBA" id="ARBA00023136"/>
    </source>
</evidence>
<dbReference type="GO" id="GO:0016020">
    <property type="term" value="C:membrane"/>
    <property type="evidence" value="ECO:0007669"/>
    <property type="project" value="UniProtKB-SubCell"/>
</dbReference>
<feature type="non-terminal residue" evidence="7">
    <location>
        <position position="502"/>
    </location>
</feature>
<proteinExistence type="predicted"/>
<feature type="transmembrane region" description="Helical" evidence="5">
    <location>
        <begin position="174"/>
        <end position="196"/>
    </location>
</feature>
<gene>
    <name evidence="7" type="primary">Slc46a1</name>
    <name evidence="7" type="ORF">G6Z78_0009233</name>
</gene>
<feature type="transmembrane region" description="Helical" evidence="5">
    <location>
        <begin position="74"/>
        <end position="97"/>
    </location>
</feature>
<evidence type="ECO:0000256" key="3">
    <source>
        <dbReference type="ARBA" id="ARBA00022989"/>
    </source>
</evidence>
<protein>
    <submittedName>
        <fullName evidence="7">PCFT protein</fullName>
    </submittedName>
</protein>
<keyword evidence="2 5" id="KW-0812">Transmembrane</keyword>
<dbReference type="Gene3D" id="1.20.1250.20">
    <property type="entry name" value="MFS general substrate transporter like domains"/>
    <property type="match status" value="1"/>
</dbReference>
<organism evidence="7 8">
    <name type="scientific">Pseudoatta argentina</name>
    <dbReference type="NCBI Taxonomy" id="621737"/>
    <lineage>
        <taxon>Eukaryota</taxon>
        <taxon>Metazoa</taxon>
        <taxon>Ecdysozoa</taxon>
        <taxon>Arthropoda</taxon>
        <taxon>Hexapoda</taxon>
        <taxon>Insecta</taxon>
        <taxon>Pterygota</taxon>
        <taxon>Neoptera</taxon>
        <taxon>Endopterygota</taxon>
        <taxon>Hymenoptera</taxon>
        <taxon>Apocrita</taxon>
        <taxon>Aculeata</taxon>
        <taxon>Formicoidea</taxon>
        <taxon>Formicidae</taxon>
        <taxon>Myrmicinae</taxon>
        <taxon>Pseudoatta</taxon>
    </lineage>
</organism>
<dbReference type="InterPro" id="IPR036259">
    <property type="entry name" value="MFS_trans_sf"/>
</dbReference>
<feature type="transmembrane region" description="Helical" evidence="5">
    <location>
        <begin position="109"/>
        <end position="130"/>
    </location>
</feature>
<evidence type="ECO:0000313" key="8">
    <source>
        <dbReference type="Proteomes" id="UP000668214"/>
    </source>
</evidence>
<dbReference type="EMBL" id="JAANIA010001745">
    <property type="protein sequence ID" value="KAG5319208.1"/>
    <property type="molecule type" value="Genomic_DNA"/>
</dbReference>
<name>A0A836JML1_9HYME</name>
<feature type="transmembrane region" description="Helical" evidence="5">
    <location>
        <begin position="440"/>
        <end position="460"/>
    </location>
</feature>
<sequence length="502" mass="56383">MDRILQKWRHYLFVQPPLILLLISLSMSGTIFTDLLIYRTCLVTLKLNETECLIFHNNSTSKEALKINCLAQPYVANIVMGKSFIESIIPSLLMLFLGPWSDKYGRKPLMLSGYISVCLTYILLSIMANWNIVPWYFLIAYIPVALFGGLSLLLLASTCYITDIIDDKDRAWHFAFLQALISLGLLIGLLSGPAIFDACGYTAVFSIATVLCILATLYILLFVPETVQSQTSVGVSKRSLTNNHCFYLSLQSIGNVFDLTLIKDLIDTCVKKRHGFNRSLVWSCVACLTFLLIVVEGSLSIGYLFVSARLGWTIQQYSVYNAADIVVQALGTIIGIKVMRKYTGFPETVIAIISIISSFGRALVHAFTWLSWHMYLSMVLGMFSDISRPMIRTILSKAVPVQDAGKIFSVAMTLETLLPFAADSLYTFLYSHYMPPLYPLPVWFLSTVFYIITIVILIYIQIQVIKNIRVSYISITEDNNDSLISYQKDTSTNVPAQNKSND</sequence>
<evidence type="ECO:0000256" key="2">
    <source>
        <dbReference type="ARBA" id="ARBA00022692"/>
    </source>
</evidence>
<feature type="transmembrane region" description="Helical" evidence="5">
    <location>
        <begin position="12"/>
        <end position="38"/>
    </location>
</feature>
<feature type="transmembrane region" description="Helical" evidence="5">
    <location>
        <begin position="202"/>
        <end position="223"/>
    </location>
</feature>
<dbReference type="InterPro" id="IPR005829">
    <property type="entry name" value="Sugar_transporter_CS"/>
</dbReference>
<dbReference type="Proteomes" id="UP000668214">
    <property type="component" value="Unassembled WGS sequence"/>
</dbReference>
<dbReference type="PANTHER" id="PTHR23507">
    <property type="entry name" value="ZGC:174356"/>
    <property type="match status" value="1"/>
</dbReference>
<dbReference type="InterPro" id="IPR011701">
    <property type="entry name" value="MFS"/>
</dbReference>
<reference evidence="7" key="1">
    <citation type="submission" date="2020-02" db="EMBL/GenBank/DDBJ databases">
        <title>Relaxed selection underlies rapid genomic changes in the transitions from sociality to social parasitism in ants.</title>
        <authorList>
            <person name="Bi X."/>
        </authorList>
    </citation>
    <scope>NUCLEOTIDE SEQUENCE</scope>
    <source>
        <strain evidence="7">BGI-DK2014c</strain>
        <tissue evidence="7">Whole body</tissue>
    </source>
</reference>